<sequence length="65" mass="7547">MDIAKLRNCLLKVEVEINHIQIIIFYMQIQTDLSKYVGKLHASLTPSRLNSCNLNAVHYLFNPFI</sequence>
<proteinExistence type="predicted"/>
<dbReference type="EMBL" id="MNCJ02000329">
    <property type="protein sequence ID" value="KAF5770574.1"/>
    <property type="molecule type" value="Genomic_DNA"/>
</dbReference>
<reference evidence="1" key="1">
    <citation type="journal article" date="2017" name="Nature">
        <title>The sunflower genome provides insights into oil metabolism, flowering and Asterid evolution.</title>
        <authorList>
            <person name="Badouin H."/>
            <person name="Gouzy J."/>
            <person name="Grassa C.J."/>
            <person name="Murat F."/>
            <person name="Staton S.E."/>
            <person name="Cottret L."/>
            <person name="Lelandais-Briere C."/>
            <person name="Owens G.L."/>
            <person name="Carrere S."/>
            <person name="Mayjonade B."/>
            <person name="Legrand L."/>
            <person name="Gill N."/>
            <person name="Kane N.C."/>
            <person name="Bowers J.E."/>
            <person name="Hubner S."/>
            <person name="Bellec A."/>
            <person name="Berard A."/>
            <person name="Berges H."/>
            <person name="Blanchet N."/>
            <person name="Boniface M.C."/>
            <person name="Brunel D."/>
            <person name="Catrice O."/>
            <person name="Chaidir N."/>
            <person name="Claudel C."/>
            <person name="Donnadieu C."/>
            <person name="Faraut T."/>
            <person name="Fievet G."/>
            <person name="Helmstetter N."/>
            <person name="King M."/>
            <person name="Knapp S.J."/>
            <person name="Lai Z."/>
            <person name="Le Paslier M.C."/>
            <person name="Lippi Y."/>
            <person name="Lorenzon L."/>
            <person name="Mandel J.R."/>
            <person name="Marage G."/>
            <person name="Marchand G."/>
            <person name="Marquand E."/>
            <person name="Bret-Mestries E."/>
            <person name="Morien E."/>
            <person name="Nambeesan S."/>
            <person name="Nguyen T."/>
            <person name="Pegot-Espagnet P."/>
            <person name="Pouilly N."/>
            <person name="Raftis F."/>
            <person name="Sallet E."/>
            <person name="Schiex T."/>
            <person name="Thomas J."/>
            <person name="Vandecasteele C."/>
            <person name="Vares D."/>
            <person name="Vear F."/>
            <person name="Vautrin S."/>
            <person name="Crespi M."/>
            <person name="Mangin B."/>
            <person name="Burke J.M."/>
            <person name="Salse J."/>
            <person name="Munos S."/>
            <person name="Vincourt P."/>
            <person name="Rieseberg L.H."/>
            <person name="Langlade N.B."/>
        </authorList>
    </citation>
    <scope>NUCLEOTIDE SEQUENCE</scope>
    <source>
        <tissue evidence="1">Leaves</tissue>
    </source>
</reference>
<organism evidence="1 2">
    <name type="scientific">Helianthus annuus</name>
    <name type="common">Common sunflower</name>
    <dbReference type="NCBI Taxonomy" id="4232"/>
    <lineage>
        <taxon>Eukaryota</taxon>
        <taxon>Viridiplantae</taxon>
        <taxon>Streptophyta</taxon>
        <taxon>Embryophyta</taxon>
        <taxon>Tracheophyta</taxon>
        <taxon>Spermatophyta</taxon>
        <taxon>Magnoliopsida</taxon>
        <taxon>eudicotyledons</taxon>
        <taxon>Gunneridae</taxon>
        <taxon>Pentapetalae</taxon>
        <taxon>asterids</taxon>
        <taxon>campanulids</taxon>
        <taxon>Asterales</taxon>
        <taxon>Asteraceae</taxon>
        <taxon>Asteroideae</taxon>
        <taxon>Heliantheae alliance</taxon>
        <taxon>Heliantheae</taxon>
        <taxon>Helianthus</taxon>
    </lineage>
</organism>
<keyword evidence="2" id="KW-1185">Reference proteome</keyword>
<protein>
    <submittedName>
        <fullName evidence="1">Uncharacterized protein</fullName>
    </submittedName>
</protein>
<reference evidence="1" key="2">
    <citation type="submission" date="2020-06" db="EMBL/GenBank/DDBJ databases">
        <title>Helianthus annuus Genome sequencing and assembly Release 2.</title>
        <authorList>
            <person name="Gouzy J."/>
            <person name="Langlade N."/>
            <person name="Munos S."/>
        </authorList>
    </citation>
    <scope>NUCLEOTIDE SEQUENCE</scope>
    <source>
        <tissue evidence="1">Leaves</tissue>
    </source>
</reference>
<dbReference type="AlphaFoldDB" id="A0A9K3H9X2"/>
<evidence type="ECO:0000313" key="1">
    <source>
        <dbReference type="EMBL" id="KAF5770574.1"/>
    </source>
</evidence>
<gene>
    <name evidence="1" type="ORF">HanXRQr2_Chr14g0660931</name>
</gene>
<evidence type="ECO:0000313" key="2">
    <source>
        <dbReference type="Proteomes" id="UP000215914"/>
    </source>
</evidence>
<name>A0A9K3H9X2_HELAN</name>
<dbReference type="Proteomes" id="UP000215914">
    <property type="component" value="Unassembled WGS sequence"/>
</dbReference>
<comment type="caution">
    <text evidence="1">The sequence shown here is derived from an EMBL/GenBank/DDBJ whole genome shotgun (WGS) entry which is preliminary data.</text>
</comment>
<accession>A0A9K3H9X2</accession>
<dbReference type="Gramene" id="mRNA:HanXRQr2_Chr14g0660931">
    <property type="protein sequence ID" value="mRNA:HanXRQr2_Chr14g0660931"/>
    <property type="gene ID" value="HanXRQr2_Chr14g0660931"/>
</dbReference>